<reference evidence="1 2" key="1">
    <citation type="submission" date="2018-07" db="EMBL/GenBank/DDBJ databases">
        <title>Genome sequences of six Lactobacillus spp. isolated from bumble bee guts.</title>
        <authorList>
            <person name="Motta E.V.S."/>
            <person name="Moran N.A."/>
        </authorList>
    </citation>
    <scope>NUCLEOTIDE SEQUENCE [LARGE SCALE GENOMIC DNA]</scope>
    <source>
        <strain evidence="1 2">OCC3</strain>
    </source>
</reference>
<comment type="caution">
    <text evidence="1">The sequence shown here is derived from an EMBL/GenBank/DDBJ whole genome shotgun (WGS) entry which is preliminary data.</text>
</comment>
<organism evidence="1 2">
    <name type="scientific">Lactobacillus bombicola</name>
    <dbReference type="NCBI Taxonomy" id="1505723"/>
    <lineage>
        <taxon>Bacteria</taxon>
        <taxon>Bacillati</taxon>
        <taxon>Bacillota</taxon>
        <taxon>Bacilli</taxon>
        <taxon>Lactobacillales</taxon>
        <taxon>Lactobacillaceae</taxon>
        <taxon>Lactobacillus</taxon>
    </lineage>
</organism>
<accession>A0A396SSV3</accession>
<dbReference type="Proteomes" id="UP000265862">
    <property type="component" value="Unassembled WGS sequence"/>
</dbReference>
<protein>
    <submittedName>
        <fullName evidence="1">Uncharacterized protein</fullName>
    </submittedName>
</protein>
<evidence type="ECO:0000313" key="1">
    <source>
        <dbReference type="EMBL" id="RHW55068.1"/>
    </source>
</evidence>
<gene>
    <name evidence="1" type="ORF">DS835_01455</name>
</gene>
<dbReference type="RefSeq" id="WP_118897599.1">
    <property type="nucleotide sequence ID" value="NZ_QOCV01000003.1"/>
</dbReference>
<sequence>MYTITLKNKSEVWEDVYAANCIQYLIRYNGLTEKNIVKALSLIIKRMNLDIDRLQVLGNIGNTIYWIFNYNNDIEVLENKNANSDILQKLKDGQRNLIKELLLDVTLCDLVLNELVKIDSKIILKK</sequence>
<evidence type="ECO:0000313" key="2">
    <source>
        <dbReference type="Proteomes" id="UP000265862"/>
    </source>
</evidence>
<proteinExistence type="predicted"/>
<dbReference type="EMBL" id="QOCV01000003">
    <property type="protein sequence ID" value="RHW55068.1"/>
    <property type="molecule type" value="Genomic_DNA"/>
</dbReference>
<dbReference type="AlphaFoldDB" id="A0A396SSV3"/>
<name>A0A396SSV3_9LACO</name>